<reference evidence="9 10" key="1">
    <citation type="submission" date="2016-11" db="EMBL/GenBank/DDBJ databases">
        <title>Draft Genome Assembly of Colletotrichum chlorophyti a pathogen of herbaceous plants.</title>
        <authorList>
            <person name="Gan P."/>
            <person name="Narusaka M."/>
            <person name="Tsushima A."/>
            <person name="Narusaka Y."/>
            <person name="Takano Y."/>
            <person name="Shirasu K."/>
        </authorList>
    </citation>
    <scope>NUCLEOTIDE SEQUENCE [LARGE SCALE GENOMIC DNA]</scope>
    <source>
        <strain evidence="9 10">NTL11</strain>
    </source>
</reference>
<keyword evidence="4 7" id="KW-0472">Membrane</keyword>
<dbReference type="Pfam" id="PF20684">
    <property type="entry name" value="Fung_rhodopsin"/>
    <property type="match status" value="1"/>
</dbReference>
<evidence type="ECO:0000259" key="8">
    <source>
        <dbReference type="Pfam" id="PF20684"/>
    </source>
</evidence>
<feature type="transmembrane region" description="Helical" evidence="7">
    <location>
        <begin position="105"/>
        <end position="124"/>
    </location>
</feature>
<keyword evidence="10" id="KW-1185">Reference proteome</keyword>
<dbReference type="OrthoDB" id="4329349at2759"/>
<evidence type="ECO:0000256" key="2">
    <source>
        <dbReference type="ARBA" id="ARBA00022692"/>
    </source>
</evidence>
<comment type="similarity">
    <text evidence="5">Belongs to the SAT4 family.</text>
</comment>
<keyword evidence="3 7" id="KW-1133">Transmembrane helix</keyword>
<feature type="transmembrane region" description="Helical" evidence="7">
    <location>
        <begin position="51"/>
        <end position="72"/>
    </location>
</feature>
<comment type="caution">
    <text evidence="9">The sequence shown here is derived from an EMBL/GenBank/DDBJ whole genome shotgun (WGS) entry which is preliminary data.</text>
</comment>
<dbReference type="GO" id="GO:0016020">
    <property type="term" value="C:membrane"/>
    <property type="evidence" value="ECO:0007669"/>
    <property type="project" value="UniProtKB-SubCell"/>
</dbReference>
<dbReference type="EMBL" id="MPGH01000017">
    <property type="protein sequence ID" value="OLN96685.1"/>
    <property type="molecule type" value="Genomic_DNA"/>
</dbReference>
<proteinExistence type="inferred from homology"/>
<dbReference type="STRING" id="708187.A0A1Q8S5H0"/>
<comment type="subcellular location">
    <subcellularLocation>
        <location evidence="1">Membrane</location>
        <topology evidence="1">Multi-pass membrane protein</topology>
    </subcellularLocation>
</comment>
<evidence type="ECO:0000313" key="10">
    <source>
        <dbReference type="Proteomes" id="UP000186583"/>
    </source>
</evidence>
<evidence type="ECO:0000256" key="7">
    <source>
        <dbReference type="SAM" id="Phobius"/>
    </source>
</evidence>
<feature type="transmembrane region" description="Helical" evidence="7">
    <location>
        <begin position="144"/>
        <end position="165"/>
    </location>
</feature>
<gene>
    <name evidence="9" type="ORF">CCHL11_00819</name>
</gene>
<name>A0A1Q8S5H0_9PEZI</name>
<feature type="region of interest" description="Disordered" evidence="6">
    <location>
        <begin position="350"/>
        <end position="375"/>
    </location>
</feature>
<evidence type="ECO:0000256" key="4">
    <source>
        <dbReference type="ARBA" id="ARBA00023136"/>
    </source>
</evidence>
<protein>
    <recommendedName>
        <fullName evidence="8">Rhodopsin domain-containing protein</fullName>
    </recommendedName>
</protein>
<dbReference type="AlphaFoldDB" id="A0A1Q8S5H0"/>
<evidence type="ECO:0000256" key="5">
    <source>
        <dbReference type="ARBA" id="ARBA00038359"/>
    </source>
</evidence>
<feature type="region of interest" description="Disordered" evidence="6">
    <location>
        <begin position="326"/>
        <end position="345"/>
    </location>
</feature>
<dbReference type="Proteomes" id="UP000186583">
    <property type="component" value="Unassembled WGS sequence"/>
</dbReference>
<accession>A0A1Q8S5H0</accession>
<feature type="transmembrane region" description="Helical" evidence="7">
    <location>
        <begin position="185"/>
        <end position="206"/>
    </location>
</feature>
<keyword evidence="2 7" id="KW-0812">Transmembrane</keyword>
<evidence type="ECO:0000313" key="9">
    <source>
        <dbReference type="EMBL" id="OLN96685.1"/>
    </source>
</evidence>
<evidence type="ECO:0000256" key="3">
    <source>
        <dbReference type="ARBA" id="ARBA00022989"/>
    </source>
</evidence>
<dbReference type="PANTHER" id="PTHR33048">
    <property type="entry name" value="PTH11-LIKE INTEGRAL MEMBRANE PROTEIN (AFU_ORTHOLOGUE AFUA_5G11245)"/>
    <property type="match status" value="1"/>
</dbReference>
<dbReference type="InterPro" id="IPR052337">
    <property type="entry name" value="SAT4-like"/>
</dbReference>
<feature type="transmembrane region" description="Helical" evidence="7">
    <location>
        <begin position="218"/>
        <end position="240"/>
    </location>
</feature>
<organism evidence="9 10">
    <name type="scientific">Colletotrichum chlorophyti</name>
    <dbReference type="NCBI Taxonomy" id="708187"/>
    <lineage>
        <taxon>Eukaryota</taxon>
        <taxon>Fungi</taxon>
        <taxon>Dikarya</taxon>
        <taxon>Ascomycota</taxon>
        <taxon>Pezizomycotina</taxon>
        <taxon>Sordariomycetes</taxon>
        <taxon>Hypocreomycetidae</taxon>
        <taxon>Glomerellales</taxon>
        <taxon>Glomerellaceae</taxon>
        <taxon>Colletotrichum</taxon>
    </lineage>
</organism>
<dbReference type="InterPro" id="IPR049326">
    <property type="entry name" value="Rhodopsin_dom_fungi"/>
</dbReference>
<evidence type="ECO:0000256" key="6">
    <source>
        <dbReference type="SAM" id="MobiDB-lite"/>
    </source>
</evidence>
<feature type="transmembrane region" description="Helical" evidence="7">
    <location>
        <begin position="20"/>
        <end position="39"/>
    </location>
</feature>
<feature type="domain" description="Rhodopsin" evidence="8">
    <location>
        <begin position="34"/>
        <end position="277"/>
    </location>
</feature>
<dbReference type="PANTHER" id="PTHR33048:SF152">
    <property type="entry name" value="INTEGRAL MEMBRANE PROTEIN"/>
    <property type="match status" value="1"/>
</dbReference>
<evidence type="ECO:0000256" key="1">
    <source>
        <dbReference type="ARBA" id="ARBA00004141"/>
    </source>
</evidence>
<sequence length="375" mass="42998">MAYDRLESMLKRDEQFIRELWAWLAIGVSVFLFRFFVRLRMVGPGGLRGDDYVMIVTFIMFCICITMVFLVYDYGTNVDLTAEQINLLSDEEVARVVKGSKFQQVAWYTYTAYLWSLKGGLLLFYKRLTFDMWRHARFLRNLTFFTIFTYLVVVLTITFGCLPYRNNWGVRPRPSEKCVYKAQNLLVTTFFNVITDAAILSLPVPVLKEIRVPMMKKIFIAVLICSGLFVIAAAIMRVAVTLGSERSTLVVNRWGTRECGIGVIATNAPVLRPLFSRRFWQWHYRPPNRNRSVMASARRSRTTVGRRRMFKEASILGWMNSASSRVGTHVGPQPRTSSIDEELGAAIKSQELEPIDVEDDPMIKDAEAYQGPAQA</sequence>